<feature type="coiled-coil region" evidence="1">
    <location>
        <begin position="181"/>
        <end position="208"/>
    </location>
</feature>
<sequence>MKFGAIWLILILVGGLIPISIAQNQPNDEYLGEQNEDTIAGEIIDQLTKLSNFVDAKVKPIEDKLPPKVLENYKKAGDFKEKALSEYQNGKYIGAIQDALTAMRYYKEVLRSLEAVRETPEVLKQQISEESARVIAYFTYVEKVITIAQRKGINTKNLEKAYESTKSSYNEVLENLKAGNLENAKNSLKRARENRIELDKELRKVIAEITSKNAETLVRSFLIKTNQSLTIAEKAIEDAKTRGLNPEEVEREVKMVRSVYLQVERLAKEKKWKEALQIIRENAGKIERFFRAVENIRRENVNIMGIIETMKERIKRDATALAILKNQGINTARAELQLKGAINELFISINLLKKNDINGAAFHLQRADKLLKEVEEFINANS</sequence>
<dbReference type="RefSeq" id="WP_251950051.1">
    <property type="nucleotide sequence ID" value="NZ_CP080572.1"/>
</dbReference>
<evidence type="ECO:0000313" key="3">
    <source>
        <dbReference type="Proteomes" id="UP001056425"/>
    </source>
</evidence>
<dbReference type="GeneID" id="72777429"/>
<dbReference type="Proteomes" id="UP001056425">
    <property type="component" value="Chromosome"/>
</dbReference>
<evidence type="ECO:0000313" key="2">
    <source>
        <dbReference type="EMBL" id="USH00573.1"/>
    </source>
</evidence>
<keyword evidence="3" id="KW-1185">Reference proteome</keyword>
<protein>
    <recommendedName>
        <fullName evidence="4">DNA double-strand break repair Rad50 ATPase</fullName>
    </recommendedName>
</protein>
<gene>
    <name evidence="2" type="ORF">K1720_03750</name>
</gene>
<evidence type="ECO:0000256" key="1">
    <source>
        <dbReference type="SAM" id="Coils"/>
    </source>
</evidence>
<name>A0A9E7MBS2_9EURY</name>
<evidence type="ECO:0008006" key="4">
    <source>
        <dbReference type="Google" id="ProtNLM"/>
    </source>
</evidence>
<reference evidence="2 3" key="1">
    <citation type="submission" date="2021-08" db="EMBL/GenBank/DDBJ databases">
        <title>Thermococcus onnuriiensis IOH2.</title>
        <authorList>
            <person name="Park Y.-J."/>
        </authorList>
    </citation>
    <scope>NUCLEOTIDE SEQUENCE [LARGE SCALE GENOMIC DNA]</scope>
    <source>
        <strain evidence="2 3">IOH2</strain>
    </source>
</reference>
<dbReference type="KEGG" id="thei:K1720_03750"/>
<dbReference type="AlphaFoldDB" id="A0A9E7MBS2"/>
<organism evidence="2 3">
    <name type="scientific">Thermococcus argininiproducens</name>
    <dbReference type="NCBI Taxonomy" id="2866384"/>
    <lineage>
        <taxon>Archaea</taxon>
        <taxon>Methanobacteriati</taxon>
        <taxon>Methanobacteriota</taxon>
        <taxon>Thermococci</taxon>
        <taxon>Thermococcales</taxon>
        <taxon>Thermococcaceae</taxon>
        <taxon>Thermococcus</taxon>
    </lineage>
</organism>
<keyword evidence="1" id="KW-0175">Coiled coil</keyword>
<accession>A0A9E7MBS2</accession>
<proteinExistence type="predicted"/>
<dbReference type="EMBL" id="CP080572">
    <property type="protein sequence ID" value="USH00573.1"/>
    <property type="molecule type" value="Genomic_DNA"/>
</dbReference>